<evidence type="ECO:0000256" key="1">
    <source>
        <dbReference type="SAM" id="Phobius"/>
    </source>
</evidence>
<keyword evidence="3" id="KW-1185">Reference proteome</keyword>
<accession>A0A4U0GX05</accession>
<keyword evidence="1" id="KW-1133">Transmembrane helix</keyword>
<dbReference type="Proteomes" id="UP000309872">
    <property type="component" value="Unassembled WGS sequence"/>
</dbReference>
<feature type="transmembrane region" description="Helical" evidence="1">
    <location>
        <begin position="142"/>
        <end position="164"/>
    </location>
</feature>
<protein>
    <submittedName>
        <fullName evidence="2">Uncharacterized protein</fullName>
    </submittedName>
</protein>
<organism evidence="2 3">
    <name type="scientific">Sphingobacterium alkalisoli</name>
    <dbReference type="NCBI Taxonomy" id="1874115"/>
    <lineage>
        <taxon>Bacteria</taxon>
        <taxon>Pseudomonadati</taxon>
        <taxon>Bacteroidota</taxon>
        <taxon>Sphingobacteriia</taxon>
        <taxon>Sphingobacteriales</taxon>
        <taxon>Sphingobacteriaceae</taxon>
        <taxon>Sphingobacterium</taxon>
    </lineage>
</organism>
<dbReference type="RefSeq" id="WP_136822317.1">
    <property type="nucleotide sequence ID" value="NZ_BMJX01000006.1"/>
</dbReference>
<sequence>MKHILYFAITIVPFLSAAQEQRIDNFIVKENLTQNGKIAIVAVDSAEVADESIDGTFLFSMNGLQQSLQFHQGVAVPSQKIDGSIFVFLKHKNQDNSTGRLYFIHKKDNSLNPYKINGLLLLIIPALMLLIAYVFKRMLLTLIILGLIYGYFSFSKGLAFSQILESAFQILKNLF</sequence>
<evidence type="ECO:0000313" key="2">
    <source>
        <dbReference type="EMBL" id="TJY63643.1"/>
    </source>
</evidence>
<gene>
    <name evidence="2" type="ORF">FAZ19_17590</name>
</gene>
<proteinExistence type="predicted"/>
<evidence type="ECO:0000313" key="3">
    <source>
        <dbReference type="Proteomes" id="UP000309872"/>
    </source>
</evidence>
<dbReference type="OrthoDB" id="793869at2"/>
<reference evidence="2 3" key="1">
    <citation type="submission" date="2019-04" db="EMBL/GenBank/DDBJ databases">
        <title>Sphingobacterium olei sp. nov., isolated from oil-contaminated soil.</title>
        <authorList>
            <person name="Liu B."/>
        </authorList>
    </citation>
    <scope>NUCLEOTIDE SEQUENCE [LARGE SCALE GENOMIC DNA]</scope>
    <source>
        <strain evidence="2 3">Y3L14</strain>
    </source>
</reference>
<name>A0A4U0GX05_9SPHI</name>
<keyword evidence="1" id="KW-0472">Membrane</keyword>
<comment type="caution">
    <text evidence="2">The sequence shown here is derived from an EMBL/GenBank/DDBJ whole genome shotgun (WGS) entry which is preliminary data.</text>
</comment>
<dbReference type="AlphaFoldDB" id="A0A4U0GX05"/>
<keyword evidence="1" id="KW-0812">Transmembrane</keyword>
<dbReference type="EMBL" id="SUKA01000006">
    <property type="protein sequence ID" value="TJY63643.1"/>
    <property type="molecule type" value="Genomic_DNA"/>
</dbReference>
<feature type="transmembrane region" description="Helical" evidence="1">
    <location>
        <begin position="116"/>
        <end position="135"/>
    </location>
</feature>